<accession>A0A1H8TQR4</accession>
<sequence length="127" mass="14021">MQFGEIIKEVREKNLLSQEEAAKQIEKTYAIRLSASYLSMIESGARTNITVKVLRSLLHFYKLPVSAAGSLFGQAGTGQSKIAEAAVPYRLDPLLIPPEQLAALPAEARHTLQDFVAFMLTRYGVVK</sequence>
<gene>
    <name evidence="2" type="ORF">SAMN04490178_10770</name>
</gene>
<name>A0A1H8TQR4_9FIRM</name>
<evidence type="ECO:0000313" key="3">
    <source>
        <dbReference type="Proteomes" id="UP000198847"/>
    </source>
</evidence>
<dbReference type="InterPro" id="IPR001387">
    <property type="entry name" value="Cro/C1-type_HTH"/>
</dbReference>
<dbReference type="CDD" id="cd00093">
    <property type="entry name" value="HTH_XRE"/>
    <property type="match status" value="1"/>
</dbReference>
<dbReference type="GO" id="GO:0003677">
    <property type="term" value="F:DNA binding"/>
    <property type="evidence" value="ECO:0007669"/>
    <property type="project" value="InterPro"/>
</dbReference>
<dbReference type="SMART" id="SM00530">
    <property type="entry name" value="HTH_XRE"/>
    <property type="match status" value="1"/>
</dbReference>
<dbReference type="PROSITE" id="PS50943">
    <property type="entry name" value="HTH_CROC1"/>
    <property type="match status" value="1"/>
</dbReference>
<evidence type="ECO:0000259" key="1">
    <source>
        <dbReference type="PROSITE" id="PS50943"/>
    </source>
</evidence>
<dbReference type="EMBL" id="FODY01000007">
    <property type="protein sequence ID" value="SEO93342.1"/>
    <property type="molecule type" value="Genomic_DNA"/>
</dbReference>
<proteinExistence type="predicted"/>
<dbReference type="AlphaFoldDB" id="A0A1H8TQR4"/>
<protein>
    <submittedName>
        <fullName evidence="2">Helix-turn-helix domain-containing protein</fullName>
    </submittedName>
</protein>
<dbReference type="Gene3D" id="1.10.260.40">
    <property type="entry name" value="lambda repressor-like DNA-binding domains"/>
    <property type="match status" value="1"/>
</dbReference>
<evidence type="ECO:0000313" key="2">
    <source>
        <dbReference type="EMBL" id="SEO93342.1"/>
    </source>
</evidence>
<feature type="domain" description="HTH cro/C1-type" evidence="1">
    <location>
        <begin position="7"/>
        <end position="68"/>
    </location>
</feature>
<dbReference type="Proteomes" id="UP000198847">
    <property type="component" value="Unassembled WGS sequence"/>
</dbReference>
<dbReference type="OrthoDB" id="2679623at2"/>
<dbReference type="SUPFAM" id="SSF47413">
    <property type="entry name" value="lambda repressor-like DNA-binding domains"/>
    <property type="match status" value="1"/>
</dbReference>
<keyword evidence="3" id="KW-1185">Reference proteome</keyword>
<reference evidence="2 3" key="1">
    <citation type="submission" date="2016-10" db="EMBL/GenBank/DDBJ databases">
        <authorList>
            <person name="de Groot N.N."/>
        </authorList>
    </citation>
    <scope>NUCLEOTIDE SEQUENCE [LARGE SCALE GENOMIC DNA]</scope>
    <source>
        <strain evidence="2 3">DSM 13305</strain>
    </source>
</reference>
<dbReference type="Pfam" id="PF01381">
    <property type="entry name" value="HTH_3"/>
    <property type="match status" value="1"/>
</dbReference>
<dbReference type="InterPro" id="IPR010982">
    <property type="entry name" value="Lambda_DNA-bd_dom_sf"/>
</dbReference>
<dbReference type="RefSeq" id="WP_091745469.1">
    <property type="nucleotide sequence ID" value="NZ_FODY01000007.1"/>
</dbReference>
<organism evidence="2 3">
    <name type="scientific">Propionispora vibrioides</name>
    <dbReference type="NCBI Taxonomy" id="112903"/>
    <lineage>
        <taxon>Bacteria</taxon>
        <taxon>Bacillati</taxon>
        <taxon>Bacillota</taxon>
        <taxon>Negativicutes</taxon>
        <taxon>Selenomonadales</taxon>
        <taxon>Sporomusaceae</taxon>
        <taxon>Propionispora</taxon>
    </lineage>
</organism>